<accession>A0A0E9U154</accession>
<reference evidence="1" key="2">
    <citation type="journal article" date="2015" name="Fish Shellfish Immunol.">
        <title>Early steps in the European eel (Anguilla anguilla)-Vibrio vulnificus interaction in the gills: Role of the RtxA13 toxin.</title>
        <authorList>
            <person name="Callol A."/>
            <person name="Pajuelo D."/>
            <person name="Ebbesson L."/>
            <person name="Teles M."/>
            <person name="MacKenzie S."/>
            <person name="Amaro C."/>
        </authorList>
    </citation>
    <scope>NUCLEOTIDE SEQUENCE</scope>
</reference>
<protein>
    <submittedName>
        <fullName evidence="1">Uncharacterized protein</fullName>
    </submittedName>
</protein>
<proteinExistence type="predicted"/>
<evidence type="ECO:0000313" key="1">
    <source>
        <dbReference type="EMBL" id="JAH58718.1"/>
    </source>
</evidence>
<reference evidence="1" key="1">
    <citation type="submission" date="2014-11" db="EMBL/GenBank/DDBJ databases">
        <authorList>
            <person name="Amaro Gonzalez C."/>
        </authorList>
    </citation>
    <scope>NUCLEOTIDE SEQUENCE</scope>
</reference>
<name>A0A0E9U154_ANGAN</name>
<sequence>MILMNLTVPRHKII</sequence>
<organism evidence="1">
    <name type="scientific">Anguilla anguilla</name>
    <name type="common">European freshwater eel</name>
    <name type="synonym">Muraena anguilla</name>
    <dbReference type="NCBI Taxonomy" id="7936"/>
    <lineage>
        <taxon>Eukaryota</taxon>
        <taxon>Metazoa</taxon>
        <taxon>Chordata</taxon>
        <taxon>Craniata</taxon>
        <taxon>Vertebrata</taxon>
        <taxon>Euteleostomi</taxon>
        <taxon>Actinopterygii</taxon>
        <taxon>Neopterygii</taxon>
        <taxon>Teleostei</taxon>
        <taxon>Anguilliformes</taxon>
        <taxon>Anguillidae</taxon>
        <taxon>Anguilla</taxon>
    </lineage>
</organism>
<dbReference type="EMBL" id="GBXM01049859">
    <property type="protein sequence ID" value="JAH58718.1"/>
    <property type="molecule type" value="Transcribed_RNA"/>
</dbReference>